<dbReference type="Pfam" id="PF01569">
    <property type="entry name" value="PAP2"/>
    <property type="match status" value="1"/>
</dbReference>
<dbReference type="RefSeq" id="WP_218932970.1">
    <property type="nucleotide sequence ID" value="NZ_CP036262.1"/>
</dbReference>
<feature type="transmembrane region" description="Helical" evidence="7">
    <location>
        <begin position="170"/>
        <end position="194"/>
    </location>
</feature>
<organism evidence="9 10">
    <name type="scientific">Roseimaritima multifibrata</name>
    <dbReference type="NCBI Taxonomy" id="1930274"/>
    <lineage>
        <taxon>Bacteria</taxon>
        <taxon>Pseudomonadati</taxon>
        <taxon>Planctomycetota</taxon>
        <taxon>Planctomycetia</taxon>
        <taxon>Pirellulales</taxon>
        <taxon>Pirellulaceae</taxon>
        <taxon>Roseimaritima</taxon>
    </lineage>
</organism>
<keyword evidence="2" id="KW-1003">Cell membrane</keyword>
<protein>
    <submittedName>
        <fullName evidence="9">PAP2 superfamily protein</fullName>
    </submittedName>
</protein>
<feature type="transmembrane region" description="Helical" evidence="7">
    <location>
        <begin position="32"/>
        <end position="56"/>
    </location>
</feature>
<comment type="subcellular location">
    <subcellularLocation>
        <location evidence="1">Cell membrane</location>
        <topology evidence="1">Multi-pass membrane protein</topology>
    </subcellularLocation>
</comment>
<gene>
    <name evidence="9" type="ORF">FF011L_05220</name>
</gene>
<proteinExistence type="predicted"/>
<dbReference type="Proteomes" id="UP000320672">
    <property type="component" value="Chromosome"/>
</dbReference>
<dbReference type="GO" id="GO:0005886">
    <property type="term" value="C:plasma membrane"/>
    <property type="evidence" value="ECO:0007669"/>
    <property type="project" value="UniProtKB-SubCell"/>
</dbReference>
<dbReference type="PANTHER" id="PTHR14969">
    <property type="entry name" value="SPHINGOSINE-1-PHOSPHATE PHOSPHOHYDROLASE"/>
    <property type="match status" value="1"/>
</dbReference>
<keyword evidence="6 7" id="KW-0472">Membrane</keyword>
<evidence type="ECO:0000256" key="2">
    <source>
        <dbReference type="ARBA" id="ARBA00022475"/>
    </source>
</evidence>
<evidence type="ECO:0000256" key="1">
    <source>
        <dbReference type="ARBA" id="ARBA00004651"/>
    </source>
</evidence>
<feature type="domain" description="Phosphatidic acid phosphatase type 2/haloperoxidase" evidence="8">
    <location>
        <begin position="102"/>
        <end position="225"/>
    </location>
</feature>
<keyword evidence="3 7" id="KW-0812">Transmembrane</keyword>
<evidence type="ECO:0000256" key="7">
    <source>
        <dbReference type="SAM" id="Phobius"/>
    </source>
</evidence>
<dbReference type="InterPro" id="IPR000326">
    <property type="entry name" value="PAP2/HPO"/>
</dbReference>
<reference evidence="9 10" key="1">
    <citation type="submission" date="2019-02" db="EMBL/GenBank/DDBJ databases">
        <title>Deep-cultivation of Planctomycetes and their phenomic and genomic characterization uncovers novel biology.</title>
        <authorList>
            <person name="Wiegand S."/>
            <person name="Jogler M."/>
            <person name="Boedeker C."/>
            <person name="Pinto D."/>
            <person name="Vollmers J."/>
            <person name="Rivas-Marin E."/>
            <person name="Kohn T."/>
            <person name="Peeters S.H."/>
            <person name="Heuer A."/>
            <person name="Rast P."/>
            <person name="Oberbeckmann S."/>
            <person name="Bunk B."/>
            <person name="Jeske O."/>
            <person name="Meyerdierks A."/>
            <person name="Storesund J.E."/>
            <person name="Kallscheuer N."/>
            <person name="Luecker S."/>
            <person name="Lage O.M."/>
            <person name="Pohl T."/>
            <person name="Merkel B.J."/>
            <person name="Hornburger P."/>
            <person name="Mueller R.-W."/>
            <person name="Bruemmer F."/>
            <person name="Labrenz M."/>
            <person name="Spormann A.M."/>
            <person name="Op den Camp H."/>
            <person name="Overmann J."/>
            <person name="Amann R."/>
            <person name="Jetten M.S.M."/>
            <person name="Mascher T."/>
            <person name="Medema M.H."/>
            <person name="Devos D.P."/>
            <person name="Kaster A.-K."/>
            <person name="Ovreas L."/>
            <person name="Rohde M."/>
            <person name="Galperin M.Y."/>
            <person name="Jogler C."/>
        </authorList>
    </citation>
    <scope>NUCLEOTIDE SEQUENCE [LARGE SCALE GENOMIC DNA]</scope>
    <source>
        <strain evidence="9 10">FF011L</strain>
    </source>
</reference>
<feature type="transmembrane region" description="Helical" evidence="7">
    <location>
        <begin position="105"/>
        <end position="123"/>
    </location>
</feature>
<evidence type="ECO:0000313" key="9">
    <source>
        <dbReference type="EMBL" id="QDS91787.1"/>
    </source>
</evidence>
<feature type="transmembrane region" description="Helical" evidence="7">
    <location>
        <begin position="76"/>
        <end position="93"/>
    </location>
</feature>
<dbReference type="InterPro" id="IPR036938">
    <property type="entry name" value="PAP2/HPO_sf"/>
</dbReference>
<evidence type="ECO:0000259" key="8">
    <source>
        <dbReference type="SMART" id="SM00014"/>
    </source>
</evidence>
<dbReference type="KEGG" id="rml:FF011L_05220"/>
<accession>A0A517MAI2</accession>
<dbReference type="EMBL" id="CP036262">
    <property type="protein sequence ID" value="QDS91787.1"/>
    <property type="molecule type" value="Genomic_DNA"/>
</dbReference>
<dbReference type="PANTHER" id="PTHR14969:SF62">
    <property type="entry name" value="DECAPRENYLPHOSPHORYL-5-PHOSPHORIBOSE PHOSPHATASE RV3807C-RELATED"/>
    <property type="match status" value="1"/>
</dbReference>
<evidence type="ECO:0000256" key="5">
    <source>
        <dbReference type="ARBA" id="ARBA00022989"/>
    </source>
</evidence>
<keyword evidence="10" id="KW-1185">Reference proteome</keyword>
<dbReference type="SMART" id="SM00014">
    <property type="entry name" value="acidPPc"/>
    <property type="match status" value="1"/>
</dbReference>
<evidence type="ECO:0000256" key="6">
    <source>
        <dbReference type="ARBA" id="ARBA00023136"/>
    </source>
</evidence>
<dbReference type="AlphaFoldDB" id="A0A517MAI2"/>
<dbReference type="Gene3D" id="1.20.144.10">
    <property type="entry name" value="Phosphatidic acid phosphatase type 2/haloperoxidase"/>
    <property type="match status" value="1"/>
</dbReference>
<sequence>MSTEAPSVSTETTNLRLYREPTSDIATPAMRVVLWSSFIALMLVPVVTLVDLPIARWFASDPLATEVGKAVQLSEVYSHGIGVLFTVVAILTIAPQHRWCMPRLITMALGASAIATVVKMFVLRPRPSQINLNLASNDAAWLWSFDWTLDHVAAFDAGTRAFPSGDVATAIALTLALSMLIPRGRYLFVTFAIMTMMQRMQSGAHFFSDVIGGMGLGLFWCYICLHPRLLGALFQHMEPTQRRRKKTTEEPIQQAA</sequence>
<feature type="transmembrane region" description="Helical" evidence="7">
    <location>
        <begin position="206"/>
        <end position="229"/>
    </location>
</feature>
<name>A0A517MAI2_9BACT</name>
<keyword evidence="5 7" id="KW-1133">Transmembrane helix</keyword>
<dbReference type="SUPFAM" id="SSF48317">
    <property type="entry name" value="Acid phosphatase/Vanadium-dependent haloperoxidase"/>
    <property type="match status" value="1"/>
</dbReference>
<evidence type="ECO:0000313" key="10">
    <source>
        <dbReference type="Proteomes" id="UP000320672"/>
    </source>
</evidence>
<dbReference type="GO" id="GO:0016787">
    <property type="term" value="F:hydrolase activity"/>
    <property type="evidence" value="ECO:0007669"/>
    <property type="project" value="UniProtKB-KW"/>
</dbReference>
<evidence type="ECO:0000256" key="4">
    <source>
        <dbReference type="ARBA" id="ARBA00022801"/>
    </source>
</evidence>
<evidence type="ECO:0000256" key="3">
    <source>
        <dbReference type="ARBA" id="ARBA00022692"/>
    </source>
</evidence>
<keyword evidence="4" id="KW-0378">Hydrolase</keyword>